<organism evidence="1 2">
    <name type="scientific">Prosthecobacter debontii</name>
    <dbReference type="NCBI Taxonomy" id="48467"/>
    <lineage>
        <taxon>Bacteria</taxon>
        <taxon>Pseudomonadati</taxon>
        <taxon>Verrucomicrobiota</taxon>
        <taxon>Verrucomicrobiia</taxon>
        <taxon>Verrucomicrobiales</taxon>
        <taxon>Verrucomicrobiaceae</taxon>
        <taxon>Prosthecobacter</taxon>
    </lineage>
</organism>
<dbReference type="Proteomes" id="UP000190774">
    <property type="component" value="Unassembled WGS sequence"/>
</dbReference>
<dbReference type="InterPro" id="IPR018715">
    <property type="entry name" value="DUF2239"/>
</dbReference>
<dbReference type="Pfam" id="PF09998">
    <property type="entry name" value="DUF2239"/>
    <property type="match status" value="1"/>
</dbReference>
<accession>A0A1T4YIW1</accession>
<evidence type="ECO:0008006" key="3">
    <source>
        <dbReference type="Google" id="ProtNLM"/>
    </source>
</evidence>
<evidence type="ECO:0000313" key="1">
    <source>
        <dbReference type="EMBL" id="SKB01722.1"/>
    </source>
</evidence>
<dbReference type="RefSeq" id="WP_078814638.1">
    <property type="nucleotide sequence ID" value="NZ_FUYE01000012.1"/>
</dbReference>
<reference evidence="2" key="1">
    <citation type="submission" date="2017-02" db="EMBL/GenBank/DDBJ databases">
        <authorList>
            <person name="Varghese N."/>
            <person name="Submissions S."/>
        </authorList>
    </citation>
    <scope>NUCLEOTIDE SEQUENCE [LARGE SCALE GENOMIC DNA]</scope>
    <source>
        <strain evidence="2">ATCC 700200</strain>
    </source>
</reference>
<dbReference type="OrthoDB" id="282960at2"/>
<dbReference type="EMBL" id="FUYE01000012">
    <property type="protein sequence ID" value="SKB01722.1"/>
    <property type="molecule type" value="Genomic_DNA"/>
</dbReference>
<sequence length="209" mass="23029">MPSKPPPASSFLCTAFTNHRRLTSGPLDEVVRSAKAHLETQSNDGEMEILIFRDATGEQVDVDLRGALPQLLQHLPVLAALPDDEEVPENTAPTGPGRPKLGVTAREVTLLPRHWAWLNEQPGGASVTLRKLVEEAKRASHTRDQVRRAEEATYRFMAAMGGNLPHFEAASRALFAHQRPALEQALADWPVDIRDYTLQLAAKVFTAES</sequence>
<gene>
    <name evidence="1" type="ORF">SAMN02745166_03444</name>
</gene>
<protein>
    <recommendedName>
        <fullName evidence="3">DUF2239 domain-containing protein</fullName>
    </recommendedName>
</protein>
<proteinExistence type="predicted"/>
<dbReference type="STRING" id="48467.SAMN02745166_03444"/>
<dbReference type="AlphaFoldDB" id="A0A1T4YIW1"/>
<evidence type="ECO:0000313" key="2">
    <source>
        <dbReference type="Proteomes" id="UP000190774"/>
    </source>
</evidence>
<keyword evidence="2" id="KW-1185">Reference proteome</keyword>
<name>A0A1T4YIW1_9BACT</name>